<keyword evidence="1" id="KW-1133">Transmembrane helix</keyword>
<feature type="transmembrane region" description="Helical" evidence="1">
    <location>
        <begin position="63"/>
        <end position="84"/>
    </location>
</feature>
<accession>A0A1M7Z5N0</accession>
<keyword evidence="3" id="KW-1185">Reference proteome</keyword>
<dbReference type="InterPro" id="IPR032820">
    <property type="entry name" value="ATPase_put"/>
</dbReference>
<dbReference type="EMBL" id="FRXO01000001">
    <property type="protein sequence ID" value="SHO60090.1"/>
    <property type="molecule type" value="Genomic_DNA"/>
</dbReference>
<dbReference type="Pfam" id="PF09527">
    <property type="entry name" value="ATPase_gene1"/>
    <property type="match status" value="1"/>
</dbReference>
<evidence type="ECO:0000256" key="1">
    <source>
        <dbReference type="SAM" id="Phobius"/>
    </source>
</evidence>
<dbReference type="Proteomes" id="UP000186406">
    <property type="component" value="Unassembled WGS sequence"/>
</dbReference>
<dbReference type="AlphaFoldDB" id="A0A1M7Z5N0"/>
<keyword evidence="1" id="KW-0472">Membrane</keyword>
<protein>
    <submittedName>
        <fullName evidence="2">ATP synthase protein I</fullName>
    </submittedName>
</protein>
<organism evidence="2 3">
    <name type="scientific">Pseudoxanthobacter soli DSM 19599</name>
    <dbReference type="NCBI Taxonomy" id="1123029"/>
    <lineage>
        <taxon>Bacteria</taxon>
        <taxon>Pseudomonadati</taxon>
        <taxon>Pseudomonadota</taxon>
        <taxon>Alphaproteobacteria</taxon>
        <taxon>Hyphomicrobiales</taxon>
        <taxon>Segnochrobactraceae</taxon>
        <taxon>Pseudoxanthobacter</taxon>
    </lineage>
</organism>
<evidence type="ECO:0000313" key="2">
    <source>
        <dbReference type="EMBL" id="SHO60090.1"/>
    </source>
</evidence>
<proteinExistence type="predicted"/>
<sequence>MTREPRDGNENADAARDALGDAELRARRARLDAALDGRAKKKARAEQGGGWFSSRDTAGWNQAFRLSSEFIGGIAIGGAIGWGIDYLLGTLPFGLIIFLLLGFVAGILNVMRAVGRMPPPEDRIGKP</sequence>
<keyword evidence="1" id="KW-0812">Transmembrane</keyword>
<reference evidence="2 3" key="1">
    <citation type="submission" date="2016-12" db="EMBL/GenBank/DDBJ databases">
        <authorList>
            <person name="Song W.-J."/>
            <person name="Kurnit D.M."/>
        </authorList>
    </citation>
    <scope>NUCLEOTIDE SEQUENCE [LARGE SCALE GENOMIC DNA]</scope>
    <source>
        <strain evidence="2 3">DSM 19599</strain>
    </source>
</reference>
<gene>
    <name evidence="2" type="ORF">SAMN02745172_00172</name>
</gene>
<dbReference type="STRING" id="1123029.SAMN02745172_00172"/>
<name>A0A1M7Z5N0_9HYPH</name>
<evidence type="ECO:0000313" key="3">
    <source>
        <dbReference type="Proteomes" id="UP000186406"/>
    </source>
</evidence>
<feature type="transmembrane region" description="Helical" evidence="1">
    <location>
        <begin position="90"/>
        <end position="111"/>
    </location>
</feature>